<dbReference type="InterPro" id="IPR050491">
    <property type="entry name" value="AmpC-like"/>
</dbReference>
<keyword evidence="2" id="KW-0732">Signal</keyword>
<dbReference type="PANTHER" id="PTHR46825:SF9">
    <property type="entry name" value="BETA-LACTAMASE-RELATED DOMAIN-CONTAINING PROTEIN"/>
    <property type="match status" value="1"/>
</dbReference>
<comment type="caution">
    <text evidence="4">The sequence shown here is derived from an EMBL/GenBank/DDBJ whole genome shotgun (WGS) entry which is preliminary data.</text>
</comment>
<evidence type="ECO:0000313" key="4">
    <source>
        <dbReference type="EMBL" id="OJH35904.1"/>
    </source>
</evidence>
<name>A0A1L9B0W8_9BACT</name>
<keyword evidence="5" id="KW-1185">Reference proteome</keyword>
<gene>
    <name evidence="4" type="ORF">BON30_35390</name>
</gene>
<feature type="domain" description="Beta-lactamase-related" evidence="3">
    <location>
        <begin position="56"/>
        <end position="377"/>
    </location>
</feature>
<dbReference type="PANTHER" id="PTHR46825">
    <property type="entry name" value="D-ALANYL-D-ALANINE-CARBOXYPEPTIDASE/ENDOPEPTIDASE AMPH"/>
    <property type="match status" value="1"/>
</dbReference>
<dbReference type="Gene3D" id="3.40.710.10">
    <property type="entry name" value="DD-peptidase/beta-lactamase superfamily"/>
    <property type="match status" value="1"/>
</dbReference>
<feature type="compositionally biased region" description="Pro residues" evidence="1">
    <location>
        <begin position="625"/>
        <end position="635"/>
    </location>
</feature>
<dbReference type="SUPFAM" id="SSF56601">
    <property type="entry name" value="beta-lactamase/transpeptidase-like"/>
    <property type="match status" value="1"/>
</dbReference>
<feature type="chain" id="PRO_5012634679" description="Beta-lactamase-related domain-containing protein" evidence="2">
    <location>
        <begin position="19"/>
        <end position="656"/>
    </location>
</feature>
<dbReference type="Proteomes" id="UP000182229">
    <property type="component" value="Unassembled WGS sequence"/>
</dbReference>
<protein>
    <recommendedName>
        <fullName evidence="3">Beta-lactamase-related domain-containing protein</fullName>
    </recommendedName>
</protein>
<dbReference type="Pfam" id="PF00144">
    <property type="entry name" value="Beta-lactamase"/>
    <property type="match status" value="1"/>
</dbReference>
<dbReference type="InterPro" id="IPR001466">
    <property type="entry name" value="Beta-lactam-related"/>
</dbReference>
<dbReference type="OrthoDB" id="9799367at2"/>
<sequence length="656" mass="71957">MKKTLLTALLLLSVPAQAAPRVAPRVARASASAEPTAESSLPPAPPFSEDIQRALDELVRVELARGPHAGLSVGVLHEGKRWTRGYGWRNLAHHLPATPRTTYRMASITKSFTAVAVLQLAQQGKLGLDAELQSLVPAVPPKQWPVTVRELLGHLGGVPNYDGPESSNNVRHLDTAGALALFVQKPLVAEPGTKFVYTTWGYNLLGAAVESASGQGYGDYLREHVFGPAGMRYAAMDDYRTRDRQHAVGYRLEKGKLLPSQYLDVSSRFAGGGTRASVEDLLAFGQAVLQHKLVTPDTARLMQTSMSTRDGQLTDYGMGFATYPLRGHYTVTHAGGQPETSTLLVLLPAEDVVLALATNLENDAKRLRRVSTRILETLLEDGQVRREASLADPVDAVVHEGLARLFSYGLAYHQWATHGPGVLPEPGDLSAAFTQVGTLLDRARISENPQEAMGRVREGHHPLAGSLLIRVGTHMARTLEQVEGAQALRDYPRRGPLAFFNAYVAACERVDCPAPLRFTEPLREDALRYEHEWRRSQVPELLRVRLDEVARPETLWPTLEAATAGVSLHPDYVEEMLHVAALQGRVGRREQQRRWLERAVALHPRSDEARQALAKLLGQDKPTPRSTPPRAPPVATPRDPVPDNAGRLPKRAAQQE</sequence>
<evidence type="ECO:0000256" key="1">
    <source>
        <dbReference type="SAM" id="MobiDB-lite"/>
    </source>
</evidence>
<evidence type="ECO:0000259" key="3">
    <source>
        <dbReference type="Pfam" id="PF00144"/>
    </source>
</evidence>
<accession>A0A1L9B0W8</accession>
<dbReference type="RefSeq" id="WP_071902935.1">
    <property type="nucleotide sequence ID" value="NZ_MPIN01000012.1"/>
</dbReference>
<feature type="region of interest" description="Disordered" evidence="1">
    <location>
        <begin position="613"/>
        <end position="656"/>
    </location>
</feature>
<dbReference type="STRING" id="83449.BON30_35390"/>
<dbReference type="AlphaFoldDB" id="A0A1L9B0W8"/>
<reference evidence="4 5" key="2">
    <citation type="submission" date="2016-12" db="EMBL/GenBank/DDBJ databases">
        <title>Draft Genome Sequence of Cystobacter ferrugineus Strain Cbfe23.</title>
        <authorList>
            <person name="Akbar S."/>
            <person name="Dowd S.E."/>
            <person name="Stevens D.C."/>
        </authorList>
    </citation>
    <scope>NUCLEOTIDE SEQUENCE [LARGE SCALE GENOMIC DNA]</scope>
    <source>
        <strain evidence="4 5">Cbfe23</strain>
    </source>
</reference>
<reference evidence="5" key="1">
    <citation type="submission" date="2016-11" db="EMBL/GenBank/DDBJ databases">
        <authorList>
            <person name="Shukria A."/>
            <person name="Stevens D.C."/>
        </authorList>
    </citation>
    <scope>NUCLEOTIDE SEQUENCE [LARGE SCALE GENOMIC DNA]</scope>
    <source>
        <strain evidence="5">Cbfe23</strain>
    </source>
</reference>
<evidence type="ECO:0000313" key="5">
    <source>
        <dbReference type="Proteomes" id="UP000182229"/>
    </source>
</evidence>
<organism evidence="4 5">
    <name type="scientific">Cystobacter ferrugineus</name>
    <dbReference type="NCBI Taxonomy" id="83449"/>
    <lineage>
        <taxon>Bacteria</taxon>
        <taxon>Pseudomonadati</taxon>
        <taxon>Myxococcota</taxon>
        <taxon>Myxococcia</taxon>
        <taxon>Myxococcales</taxon>
        <taxon>Cystobacterineae</taxon>
        <taxon>Archangiaceae</taxon>
        <taxon>Cystobacter</taxon>
    </lineage>
</organism>
<proteinExistence type="predicted"/>
<dbReference type="InterPro" id="IPR012338">
    <property type="entry name" value="Beta-lactam/transpept-like"/>
</dbReference>
<feature type="signal peptide" evidence="2">
    <location>
        <begin position="1"/>
        <end position="18"/>
    </location>
</feature>
<dbReference type="EMBL" id="MPIN01000012">
    <property type="protein sequence ID" value="OJH35904.1"/>
    <property type="molecule type" value="Genomic_DNA"/>
</dbReference>
<evidence type="ECO:0000256" key="2">
    <source>
        <dbReference type="SAM" id="SignalP"/>
    </source>
</evidence>